<dbReference type="InterPro" id="IPR006311">
    <property type="entry name" value="TAT_signal"/>
</dbReference>
<dbReference type="PROSITE" id="PS51318">
    <property type="entry name" value="TAT"/>
    <property type="match status" value="1"/>
</dbReference>
<keyword evidence="3" id="KW-1185">Reference proteome</keyword>
<dbReference type="SUPFAM" id="SSF53850">
    <property type="entry name" value="Periplasmic binding protein-like II"/>
    <property type="match status" value="1"/>
</dbReference>
<evidence type="ECO:0000313" key="3">
    <source>
        <dbReference type="Proteomes" id="UP000638648"/>
    </source>
</evidence>
<dbReference type="Gene3D" id="3.40.190.10">
    <property type="entry name" value="Periplasmic binding protein-like II"/>
    <property type="match status" value="1"/>
</dbReference>
<dbReference type="RefSeq" id="WP_192750126.1">
    <property type="nucleotide sequence ID" value="NZ_BAABJL010000223.1"/>
</dbReference>
<dbReference type="Proteomes" id="UP000638648">
    <property type="component" value="Unassembled WGS sequence"/>
</dbReference>
<dbReference type="PANTHER" id="PTHR30290:SF62">
    <property type="entry name" value="OLIGOPEPTIDE ABC TRANSPORTER, PERIPLASMIC OLIGOPEPTIDE-BINDING PROTEIN"/>
    <property type="match status" value="1"/>
</dbReference>
<reference evidence="2" key="1">
    <citation type="submission" date="2020-10" db="EMBL/GenBank/DDBJ databases">
        <title>Sequencing the genomes of 1000 actinobacteria strains.</title>
        <authorList>
            <person name="Klenk H.-P."/>
        </authorList>
    </citation>
    <scope>NUCLEOTIDE SEQUENCE</scope>
    <source>
        <strain evidence="2">DSM 45354</strain>
    </source>
</reference>
<dbReference type="InterPro" id="IPR000914">
    <property type="entry name" value="SBP_5_dom"/>
</dbReference>
<dbReference type="Gene3D" id="3.10.105.10">
    <property type="entry name" value="Dipeptide-binding Protein, Domain 3"/>
    <property type="match status" value="1"/>
</dbReference>
<name>A0A927RBC0_9ACTN</name>
<protein>
    <submittedName>
        <fullName evidence="2">Peptide/nickel transport system substrate-binding protein</fullName>
    </submittedName>
</protein>
<dbReference type="PIRSF" id="PIRSF002741">
    <property type="entry name" value="MppA"/>
    <property type="match status" value="1"/>
</dbReference>
<sequence>MGSPILRPSRRDLLRLGVTSVAALTVAGCDAFSLNPSEEAGGKSPKPVDVGLKEAPALAEQVKAGTLPARAQRLPKNPLVVQPTEEMGVYGGTWNTILTSVDADPHLTGSLSYEPLVRWDVNQTKVSANIVESWEVTQEGRVYTFVLREGMKWSDGKPYTADDLVFSYEDVLSNKDLYPLMPQEFAPDGRPAKFEKVDARTVRFTFPVPHGLFLEQLASTGAATFHCLPRHYLEQFHHKYNANADKQAKDAGFTDWTKLFLAKGGGGPDELSAWQNPDLPCIYPWKVRSFSGTRLQVERNPYYWKTDPEGRQLPYLDRVVFDIVTDPQVSTLKLNQGDYSLVTPGLVTLQSKPVLARGRSQGHYHFIDIGSSRMNDATFIFNLNHKNPAMRQMLQNKDFRIGLSYALNRQEIIKVVLLGQGEPWQTSPRRESGLFLEELAKQYTEHDVAKANQHLDAAGFRERDGDGFRLRADGQRVAFTLEVRTNFNPLWADIGQLASGYWKTVGVDGRVKVEDATLLTNRVQANEHDAVMDDGDGGALPMLGPGWYFPNSGDTAYAVKWGEWYETKGKSGEEPPAGPRRQMELFDQIRITPDRQKREDLFMEILRISQQEFYLIGTVLPVARYNVVQDNLRNVAKSMVDDCCEPGPSYPEQYFWSAK</sequence>
<comment type="caution">
    <text evidence="2">The sequence shown here is derived from an EMBL/GenBank/DDBJ whole genome shotgun (WGS) entry which is preliminary data.</text>
</comment>
<dbReference type="InterPro" id="IPR039424">
    <property type="entry name" value="SBP_5"/>
</dbReference>
<evidence type="ECO:0000313" key="2">
    <source>
        <dbReference type="EMBL" id="MBE1605910.1"/>
    </source>
</evidence>
<dbReference type="GO" id="GO:0015833">
    <property type="term" value="P:peptide transport"/>
    <property type="evidence" value="ECO:0007669"/>
    <property type="project" value="TreeGrafter"/>
</dbReference>
<dbReference type="GO" id="GO:0043190">
    <property type="term" value="C:ATP-binding cassette (ABC) transporter complex"/>
    <property type="evidence" value="ECO:0007669"/>
    <property type="project" value="InterPro"/>
</dbReference>
<gene>
    <name evidence="2" type="ORF">HEB94_002758</name>
</gene>
<dbReference type="Pfam" id="PF00496">
    <property type="entry name" value="SBP_bac_5"/>
    <property type="match status" value="1"/>
</dbReference>
<dbReference type="AlphaFoldDB" id="A0A927RBC0"/>
<proteinExistence type="predicted"/>
<dbReference type="InterPro" id="IPR030678">
    <property type="entry name" value="Peptide/Ni-bd"/>
</dbReference>
<dbReference type="GO" id="GO:1904680">
    <property type="term" value="F:peptide transmembrane transporter activity"/>
    <property type="evidence" value="ECO:0007669"/>
    <property type="project" value="TreeGrafter"/>
</dbReference>
<evidence type="ECO:0000259" key="1">
    <source>
        <dbReference type="Pfam" id="PF00496"/>
    </source>
</evidence>
<dbReference type="CDD" id="cd08500">
    <property type="entry name" value="PBP2_NikA_DppA_OppA_like_4"/>
    <property type="match status" value="1"/>
</dbReference>
<feature type="domain" description="Solute-binding protein family 5" evidence="1">
    <location>
        <begin position="126"/>
        <end position="542"/>
    </location>
</feature>
<dbReference type="EMBL" id="JADBEM010000001">
    <property type="protein sequence ID" value="MBE1605910.1"/>
    <property type="molecule type" value="Genomic_DNA"/>
</dbReference>
<organism evidence="2 3">
    <name type="scientific">Actinopolymorpha pittospori</name>
    <dbReference type="NCBI Taxonomy" id="648752"/>
    <lineage>
        <taxon>Bacteria</taxon>
        <taxon>Bacillati</taxon>
        <taxon>Actinomycetota</taxon>
        <taxon>Actinomycetes</taxon>
        <taxon>Propionibacteriales</taxon>
        <taxon>Actinopolymorphaceae</taxon>
        <taxon>Actinopolymorpha</taxon>
    </lineage>
</organism>
<dbReference type="GO" id="GO:0042597">
    <property type="term" value="C:periplasmic space"/>
    <property type="evidence" value="ECO:0007669"/>
    <property type="project" value="UniProtKB-ARBA"/>
</dbReference>
<dbReference type="PANTHER" id="PTHR30290">
    <property type="entry name" value="PERIPLASMIC BINDING COMPONENT OF ABC TRANSPORTER"/>
    <property type="match status" value="1"/>
</dbReference>
<accession>A0A927RBC0</accession>
<dbReference type="PROSITE" id="PS51257">
    <property type="entry name" value="PROKAR_LIPOPROTEIN"/>
    <property type="match status" value="1"/>
</dbReference>